<dbReference type="GO" id="GO:0016485">
    <property type="term" value="P:protein processing"/>
    <property type="evidence" value="ECO:0007669"/>
    <property type="project" value="TreeGrafter"/>
</dbReference>
<keyword evidence="3" id="KW-1185">Reference proteome</keyword>
<dbReference type="InterPro" id="IPR018497">
    <property type="entry name" value="Peptidase_M13_C"/>
</dbReference>
<comment type="caution">
    <text evidence="2">The sequence shown here is derived from an EMBL/GenBank/DDBJ whole genome shotgun (WGS) entry which is preliminary data.</text>
</comment>
<evidence type="ECO:0000313" key="3">
    <source>
        <dbReference type="Proteomes" id="UP000821866"/>
    </source>
</evidence>
<dbReference type="GO" id="GO:0004222">
    <property type="term" value="F:metalloendopeptidase activity"/>
    <property type="evidence" value="ECO:0007669"/>
    <property type="project" value="InterPro"/>
</dbReference>
<dbReference type="PANTHER" id="PTHR11733">
    <property type="entry name" value="ZINC METALLOPROTEASE FAMILY M13 NEPRILYSIN-RELATED"/>
    <property type="match status" value="1"/>
</dbReference>
<dbReference type="GO" id="GO:0005886">
    <property type="term" value="C:plasma membrane"/>
    <property type="evidence" value="ECO:0007669"/>
    <property type="project" value="TreeGrafter"/>
</dbReference>
<proteinExistence type="predicted"/>
<dbReference type="InterPro" id="IPR042089">
    <property type="entry name" value="Peptidase_M13_dom_2"/>
</dbReference>
<dbReference type="AlphaFoldDB" id="A0A9J6DJJ0"/>
<sequence length="529" mass="60017">MHETDSPRSFRLYNSIASFLFEQSWFQFSSLGNETPSVEPSAWLTLVNKHFAGQFVWTNEHWVIVDGPAVLSHVEQLLKIYGKRLLVVGLAWVFIQSHLWVVSNKPELAFREKGVGHRRYACFEYAESRFGLLSVVELLADSFGTEDLRRRLTQFENTLKLAAFRKLRDAAWIQDQAKEKALRKVDRLSLVLLPPTQFFDSSWRQKLEDGYAAAETLAVTVVVDVLGNRHSKTEAEPQVFRRSRRLAGLPPNPSGLYMSHIANEHQPLSTSASTSLAPQLRDSRPFAGRPDEDVEAWLIHYKRSFVSNLLNASRSYRTLRSEKFAFDEVYSRRMFPSERPATYVYLANHADVSLGSVTAPLYYPRGTFSINYGALASVLAAQYASSFDTRGSGLDESGTPTRWWKQAEYDDRAECEIGTYEDNHSALHALHAFPALVALEIAFAAYKLAADEASSRVRDFRLPYLESYTGDQIFFITYSHALCGSNSGRERSNAPLRHFQPFLSAFTCPPGCPMSVSEKCEFFQASYRR</sequence>
<protein>
    <recommendedName>
        <fullName evidence="1">Peptidase M13 C-terminal domain-containing protein</fullName>
    </recommendedName>
</protein>
<evidence type="ECO:0000259" key="1">
    <source>
        <dbReference type="Pfam" id="PF01431"/>
    </source>
</evidence>
<organism evidence="2 3">
    <name type="scientific">Rhipicephalus microplus</name>
    <name type="common">Cattle tick</name>
    <name type="synonym">Boophilus microplus</name>
    <dbReference type="NCBI Taxonomy" id="6941"/>
    <lineage>
        <taxon>Eukaryota</taxon>
        <taxon>Metazoa</taxon>
        <taxon>Ecdysozoa</taxon>
        <taxon>Arthropoda</taxon>
        <taxon>Chelicerata</taxon>
        <taxon>Arachnida</taxon>
        <taxon>Acari</taxon>
        <taxon>Parasitiformes</taxon>
        <taxon>Ixodida</taxon>
        <taxon>Ixodoidea</taxon>
        <taxon>Ixodidae</taxon>
        <taxon>Rhipicephalinae</taxon>
        <taxon>Rhipicephalus</taxon>
        <taxon>Boophilus</taxon>
    </lineage>
</organism>
<gene>
    <name evidence="2" type="ORF">HPB51_021480</name>
</gene>
<dbReference type="SUPFAM" id="SSF55486">
    <property type="entry name" value="Metalloproteases ('zincins'), catalytic domain"/>
    <property type="match status" value="2"/>
</dbReference>
<reference evidence="2" key="1">
    <citation type="journal article" date="2020" name="Cell">
        <title>Large-Scale Comparative Analyses of Tick Genomes Elucidate Their Genetic Diversity and Vector Capacities.</title>
        <authorList>
            <consortium name="Tick Genome and Microbiome Consortium (TIGMIC)"/>
            <person name="Jia N."/>
            <person name="Wang J."/>
            <person name="Shi W."/>
            <person name="Du L."/>
            <person name="Sun Y."/>
            <person name="Zhan W."/>
            <person name="Jiang J.F."/>
            <person name="Wang Q."/>
            <person name="Zhang B."/>
            <person name="Ji P."/>
            <person name="Bell-Sakyi L."/>
            <person name="Cui X.M."/>
            <person name="Yuan T.T."/>
            <person name="Jiang B.G."/>
            <person name="Yang W.F."/>
            <person name="Lam T.T."/>
            <person name="Chang Q.C."/>
            <person name="Ding S.J."/>
            <person name="Wang X.J."/>
            <person name="Zhu J.G."/>
            <person name="Ruan X.D."/>
            <person name="Zhao L."/>
            <person name="Wei J.T."/>
            <person name="Ye R.Z."/>
            <person name="Que T.C."/>
            <person name="Du C.H."/>
            <person name="Zhou Y.H."/>
            <person name="Cheng J.X."/>
            <person name="Dai P.F."/>
            <person name="Guo W.B."/>
            <person name="Han X.H."/>
            <person name="Huang E.J."/>
            <person name="Li L.F."/>
            <person name="Wei W."/>
            <person name="Gao Y.C."/>
            <person name="Liu J.Z."/>
            <person name="Shao H.Z."/>
            <person name="Wang X."/>
            <person name="Wang C.C."/>
            <person name="Yang T.C."/>
            <person name="Huo Q.B."/>
            <person name="Li W."/>
            <person name="Chen H.Y."/>
            <person name="Chen S.E."/>
            <person name="Zhou L.G."/>
            <person name="Ni X.B."/>
            <person name="Tian J.H."/>
            <person name="Sheng Y."/>
            <person name="Liu T."/>
            <person name="Pan Y.S."/>
            <person name="Xia L.Y."/>
            <person name="Li J."/>
            <person name="Zhao F."/>
            <person name="Cao W.C."/>
        </authorList>
    </citation>
    <scope>NUCLEOTIDE SEQUENCE</scope>
    <source>
        <strain evidence="2">Rmic-2018</strain>
    </source>
</reference>
<name>A0A9J6DJJ0_RHIMP</name>
<dbReference type="Proteomes" id="UP000821866">
    <property type="component" value="Chromosome 7"/>
</dbReference>
<reference evidence="2" key="2">
    <citation type="submission" date="2021-09" db="EMBL/GenBank/DDBJ databases">
        <authorList>
            <person name="Jia N."/>
            <person name="Wang J."/>
            <person name="Shi W."/>
            <person name="Du L."/>
            <person name="Sun Y."/>
            <person name="Zhan W."/>
            <person name="Jiang J."/>
            <person name="Wang Q."/>
            <person name="Zhang B."/>
            <person name="Ji P."/>
            <person name="Sakyi L.B."/>
            <person name="Cui X."/>
            <person name="Yuan T."/>
            <person name="Jiang B."/>
            <person name="Yang W."/>
            <person name="Lam T.T.-Y."/>
            <person name="Chang Q."/>
            <person name="Ding S."/>
            <person name="Wang X."/>
            <person name="Zhu J."/>
            <person name="Ruan X."/>
            <person name="Zhao L."/>
            <person name="Wei J."/>
            <person name="Que T."/>
            <person name="Du C."/>
            <person name="Cheng J."/>
            <person name="Dai P."/>
            <person name="Han X."/>
            <person name="Huang E."/>
            <person name="Gao Y."/>
            <person name="Liu J."/>
            <person name="Shao H."/>
            <person name="Ye R."/>
            <person name="Li L."/>
            <person name="Wei W."/>
            <person name="Wang X."/>
            <person name="Wang C."/>
            <person name="Huo Q."/>
            <person name="Li W."/>
            <person name="Guo W."/>
            <person name="Chen H."/>
            <person name="Chen S."/>
            <person name="Zhou L."/>
            <person name="Zhou L."/>
            <person name="Ni X."/>
            <person name="Tian J."/>
            <person name="Zhou Y."/>
            <person name="Sheng Y."/>
            <person name="Liu T."/>
            <person name="Pan Y."/>
            <person name="Xia L."/>
            <person name="Li J."/>
            <person name="Zhao F."/>
            <person name="Cao W."/>
        </authorList>
    </citation>
    <scope>NUCLEOTIDE SEQUENCE</scope>
    <source>
        <strain evidence="2">Rmic-2018</strain>
        <tissue evidence="2">Larvae</tissue>
    </source>
</reference>
<evidence type="ECO:0000313" key="2">
    <source>
        <dbReference type="EMBL" id="KAH8022040.1"/>
    </source>
</evidence>
<dbReference type="PROSITE" id="PS51885">
    <property type="entry name" value="NEPRILYSIN"/>
    <property type="match status" value="1"/>
</dbReference>
<dbReference type="Pfam" id="PF01431">
    <property type="entry name" value="Peptidase_M13"/>
    <property type="match status" value="1"/>
</dbReference>
<dbReference type="Gene3D" id="1.10.1380.10">
    <property type="entry name" value="Neutral endopeptidase , domain2"/>
    <property type="match status" value="1"/>
</dbReference>
<dbReference type="InterPro" id="IPR024079">
    <property type="entry name" value="MetalloPept_cat_dom_sf"/>
</dbReference>
<dbReference type="Gene3D" id="3.40.390.10">
    <property type="entry name" value="Collagenase (Catalytic Domain)"/>
    <property type="match status" value="2"/>
</dbReference>
<dbReference type="VEuPathDB" id="VectorBase:LOC119173769"/>
<dbReference type="InterPro" id="IPR000718">
    <property type="entry name" value="Peptidase_M13"/>
</dbReference>
<dbReference type="PANTHER" id="PTHR11733:SF241">
    <property type="entry name" value="GH26575P-RELATED"/>
    <property type="match status" value="1"/>
</dbReference>
<feature type="domain" description="Peptidase M13 C-terminal" evidence="1">
    <location>
        <begin position="353"/>
        <end position="521"/>
    </location>
</feature>
<dbReference type="EMBL" id="JABSTU010000009">
    <property type="protein sequence ID" value="KAH8022040.1"/>
    <property type="molecule type" value="Genomic_DNA"/>
</dbReference>
<accession>A0A9J6DJJ0</accession>